<dbReference type="AlphaFoldDB" id="A0A238XGH6"/>
<dbReference type="InterPro" id="IPR036388">
    <property type="entry name" value="WH-like_DNA-bd_sf"/>
</dbReference>
<evidence type="ECO:0000313" key="2">
    <source>
        <dbReference type="Proteomes" id="UP000198397"/>
    </source>
</evidence>
<dbReference type="Gene3D" id="1.10.10.10">
    <property type="entry name" value="Winged helix-like DNA-binding domain superfamily/Winged helix DNA-binding domain"/>
    <property type="match status" value="1"/>
</dbReference>
<dbReference type="Proteomes" id="UP000198397">
    <property type="component" value="Unassembled WGS sequence"/>
</dbReference>
<dbReference type="InterPro" id="IPR036390">
    <property type="entry name" value="WH_DNA-bd_sf"/>
</dbReference>
<evidence type="ECO:0008006" key="3">
    <source>
        <dbReference type="Google" id="ProtNLM"/>
    </source>
</evidence>
<protein>
    <recommendedName>
        <fullName evidence="3">ArsR family transcriptional regulator</fullName>
    </recommendedName>
</protein>
<sequence length="105" mass="12615">MLDRIQRWEQDDAVPHVISFEDPNHLKQIFSPHRIDIIRHLLNNSNVDIPELAKNLGQAVEETKDDIQLLEKYKIIFYREKDKNTKIYIPYENVKIENMWVLSSR</sequence>
<accession>A0A238XGH6</accession>
<name>A0A238XGH6_HALVU</name>
<gene>
    <name evidence="1" type="ORF">SAMN06264855_11715</name>
</gene>
<dbReference type="EMBL" id="FZNQ01000017">
    <property type="protein sequence ID" value="SNR57434.1"/>
    <property type="molecule type" value="Genomic_DNA"/>
</dbReference>
<dbReference type="SUPFAM" id="SSF46785">
    <property type="entry name" value="Winged helix' DNA-binding domain"/>
    <property type="match status" value="1"/>
</dbReference>
<proteinExistence type="predicted"/>
<dbReference type="Pfam" id="PF25212">
    <property type="entry name" value="HVO_A0114"/>
    <property type="match status" value="1"/>
</dbReference>
<organism evidence="1 2">
    <name type="scientific">Halorubrum vacuolatum</name>
    <name type="common">Natronobacterium vacuolatum</name>
    <dbReference type="NCBI Taxonomy" id="63740"/>
    <lineage>
        <taxon>Archaea</taxon>
        <taxon>Methanobacteriati</taxon>
        <taxon>Methanobacteriota</taxon>
        <taxon>Stenosarchaea group</taxon>
        <taxon>Halobacteria</taxon>
        <taxon>Halobacteriales</taxon>
        <taxon>Haloferacaceae</taxon>
        <taxon>Halorubrum</taxon>
    </lineage>
</organism>
<evidence type="ECO:0000313" key="1">
    <source>
        <dbReference type="EMBL" id="SNR57434.1"/>
    </source>
</evidence>
<reference evidence="1 2" key="1">
    <citation type="submission" date="2017-06" db="EMBL/GenBank/DDBJ databases">
        <authorList>
            <person name="Kim H.J."/>
            <person name="Triplett B.A."/>
        </authorList>
    </citation>
    <scope>NUCLEOTIDE SEQUENCE [LARGE SCALE GENOMIC DNA]</scope>
    <source>
        <strain evidence="1 2">DSM 8800</strain>
    </source>
</reference>
<keyword evidence="2" id="KW-1185">Reference proteome</keyword>